<dbReference type="Proteomes" id="UP001377168">
    <property type="component" value="Unassembled WGS sequence"/>
</dbReference>
<gene>
    <name evidence="1" type="ORF">WKI67_14615</name>
</gene>
<evidence type="ECO:0000313" key="2">
    <source>
        <dbReference type="Proteomes" id="UP001377168"/>
    </source>
</evidence>
<reference evidence="1" key="1">
    <citation type="submission" date="2024-03" db="EMBL/GenBank/DDBJ databases">
        <title>Novel Streptomyces species of biotechnological and ecological value are a feature of Machair soil.</title>
        <authorList>
            <person name="Prole J.R."/>
            <person name="Goodfellow M."/>
            <person name="Allenby N."/>
            <person name="Ward A.C."/>
        </authorList>
    </citation>
    <scope>NUCLEOTIDE SEQUENCE</scope>
    <source>
        <strain evidence="1">MS2.AVA.5</strain>
    </source>
</reference>
<comment type="caution">
    <text evidence="1">The sequence shown here is derived from an EMBL/GenBank/DDBJ whole genome shotgun (WGS) entry which is preliminary data.</text>
</comment>
<accession>A0ACC6PT50</accession>
<evidence type="ECO:0000313" key="1">
    <source>
        <dbReference type="EMBL" id="MEJ8634625.1"/>
    </source>
</evidence>
<sequence length="108" mass="11509">MAQGSEEFGQPAVVSGDVTVFKPRPDRGSLTVPLSITNSGKERAFYQVEVRITGPGGFDATVRVDTGAVALYPGTSWPTEITVRDPGKPLPKTPVVSIVKNVKRELQG</sequence>
<name>A0ACC6PT50_9ACTN</name>
<dbReference type="EMBL" id="JBBKAJ010000022">
    <property type="protein sequence ID" value="MEJ8634625.1"/>
    <property type="molecule type" value="Genomic_DNA"/>
</dbReference>
<proteinExistence type="predicted"/>
<protein>
    <submittedName>
        <fullName evidence="1">Uncharacterized protein</fullName>
    </submittedName>
</protein>
<organism evidence="1 2">
    <name type="scientific">Streptomyces achmelvichensis</name>
    <dbReference type="NCBI Taxonomy" id="3134111"/>
    <lineage>
        <taxon>Bacteria</taxon>
        <taxon>Bacillati</taxon>
        <taxon>Actinomycetota</taxon>
        <taxon>Actinomycetes</taxon>
        <taxon>Kitasatosporales</taxon>
        <taxon>Streptomycetaceae</taxon>
        <taxon>Streptomyces</taxon>
    </lineage>
</organism>
<keyword evidence="2" id="KW-1185">Reference proteome</keyword>